<evidence type="ECO:0008006" key="4">
    <source>
        <dbReference type="Google" id="ProtNLM"/>
    </source>
</evidence>
<protein>
    <recommendedName>
        <fullName evidence="4">Conjugal transfer protein</fullName>
    </recommendedName>
</protein>
<feature type="signal peptide" evidence="1">
    <location>
        <begin position="1"/>
        <end position="23"/>
    </location>
</feature>
<name>A0AA41ZM72_9GAMM</name>
<dbReference type="RefSeq" id="WP_265896232.1">
    <property type="nucleotide sequence ID" value="NZ_JAPIVE010000002.1"/>
</dbReference>
<evidence type="ECO:0000313" key="2">
    <source>
        <dbReference type="EMBL" id="MCX2524398.1"/>
    </source>
</evidence>
<reference evidence="2" key="1">
    <citation type="submission" date="2022-11" db="EMBL/GenBank/DDBJ databases">
        <title>Larsenimonas rhizosphaerae sp. nov., isolated from a tidal mudflat.</title>
        <authorList>
            <person name="Lee S.D."/>
            <person name="Kim I.S."/>
        </authorList>
    </citation>
    <scope>NUCLEOTIDE SEQUENCE</scope>
    <source>
        <strain evidence="2">GH2-1</strain>
    </source>
</reference>
<accession>A0AA41ZM72</accession>
<dbReference type="Proteomes" id="UP001165678">
    <property type="component" value="Unassembled WGS sequence"/>
</dbReference>
<proteinExistence type="predicted"/>
<comment type="caution">
    <text evidence="2">The sequence shown here is derived from an EMBL/GenBank/DDBJ whole genome shotgun (WGS) entry which is preliminary data.</text>
</comment>
<keyword evidence="1" id="KW-0732">Signal</keyword>
<evidence type="ECO:0000313" key="3">
    <source>
        <dbReference type="Proteomes" id="UP001165678"/>
    </source>
</evidence>
<organism evidence="2 3">
    <name type="scientific">Larsenimonas rhizosphaerae</name>
    <dbReference type="NCBI Taxonomy" id="2944682"/>
    <lineage>
        <taxon>Bacteria</taxon>
        <taxon>Pseudomonadati</taxon>
        <taxon>Pseudomonadota</taxon>
        <taxon>Gammaproteobacteria</taxon>
        <taxon>Oceanospirillales</taxon>
        <taxon>Halomonadaceae</taxon>
        <taxon>Larsenimonas</taxon>
    </lineage>
</organism>
<dbReference type="PROSITE" id="PS51257">
    <property type="entry name" value="PROKAR_LIPOPROTEIN"/>
    <property type="match status" value="1"/>
</dbReference>
<sequence length="167" mass="18571">MTRLAALLLMTLWLGGCSLFSSSETPRERDPLHDLGRQVAHTLAEKAPWAEASTPDILLLPPTTIDQFFPAPVGHFREALLRAMLTSSSTLQVLAWPDATPPGELQADQWQLLTRLDAGKALHLTDRTLYPYTLALTLYHGHQPAPVWQHTLRGALDASALNETRRY</sequence>
<evidence type="ECO:0000256" key="1">
    <source>
        <dbReference type="SAM" id="SignalP"/>
    </source>
</evidence>
<feature type="chain" id="PRO_5041454038" description="Conjugal transfer protein" evidence="1">
    <location>
        <begin position="24"/>
        <end position="167"/>
    </location>
</feature>
<dbReference type="EMBL" id="JAPIVE010000002">
    <property type="protein sequence ID" value="MCX2524398.1"/>
    <property type="molecule type" value="Genomic_DNA"/>
</dbReference>
<gene>
    <name evidence="2" type="ORF">OQ287_09100</name>
</gene>
<keyword evidence="3" id="KW-1185">Reference proteome</keyword>
<dbReference type="AlphaFoldDB" id="A0AA41ZM72"/>